<keyword evidence="5 7" id="KW-0378">Hydrolase</keyword>
<dbReference type="AlphaFoldDB" id="A0A8B9U3P4"/>
<evidence type="ECO:0000256" key="1">
    <source>
        <dbReference type="ARBA" id="ARBA00004239"/>
    </source>
</evidence>
<protein>
    <recommendedName>
        <fullName evidence="7">folate gamma-glutamyl hydrolase</fullName>
        <ecNumber evidence="7">3.4.19.9</ecNumber>
    </recommendedName>
</protein>
<name>A0A8B9U3P4_9AVES</name>
<organism evidence="9 10">
    <name type="scientific">Anas zonorhyncha</name>
    <name type="common">Eastern spot-billed duck</name>
    <dbReference type="NCBI Taxonomy" id="75864"/>
    <lineage>
        <taxon>Eukaryota</taxon>
        <taxon>Metazoa</taxon>
        <taxon>Chordata</taxon>
        <taxon>Craniata</taxon>
        <taxon>Vertebrata</taxon>
        <taxon>Euteleostomi</taxon>
        <taxon>Archelosauria</taxon>
        <taxon>Archosauria</taxon>
        <taxon>Dinosauria</taxon>
        <taxon>Saurischia</taxon>
        <taxon>Theropoda</taxon>
        <taxon>Coelurosauria</taxon>
        <taxon>Aves</taxon>
        <taxon>Neognathae</taxon>
        <taxon>Galloanserae</taxon>
        <taxon>Anseriformes</taxon>
        <taxon>Anatidae</taxon>
        <taxon>Anatinae</taxon>
        <taxon>Anas</taxon>
    </lineage>
</organism>
<feature type="active site" description="Nucleophile" evidence="6 7">
    <location>
        <position position="190"/>
    </location>
</feature>
<evidence type="ECO:0000256" key="3">
    <source>
        <dbReference type="ARBA" id="ARBA00022525"/>
    </source>
</evidence>
<comment type="subcellular location">
    <subcellularLocation>
        <location evidence="1">Secreted</location>
        <location evidence="1">Extracellular space</location>
    </subcellularLocation>
</comment>
<sequence>TPRPGHVNPWGPNPAPGPLPPPFPPLASAHSPAPPPGLHFPACPAAQGARGGAAAVRSRAPQRLRAVGSELRSASSAALPGRQSEPNERPIVGVLAQECHFNKFQQFGNSYIAASYVKFLESAGARVVPLRLNLSDEVYDKIFHSINGVLFPGGGVDLKTSEYSRVAKIFYRKALEANDKGDYFPIWGTCLGHEELTYLTSNKVLLVNTKTTGLALPLNFTSAAKDSRLFKNLPKDLLRALANEPLTSNFHRWSLSMENFTKNEKLHKFYSVLTTNTDGKVEYISTMEAYKYPIYSVQWHPEKSPFEWKKSTGIPHSSSAVRAAYYIADFFVNEARKSLHRFPSEDEERKELIYNYTPIYTGTFSSFQQAYFFD</sequence>
<keyword evidence="3" id="KW-0964">Secreted</keyword>
<evidence type="ECO:0000256" key="2">
    <source>
        <dbReference type="ARBA" id="ARBA00011083"/>
    </source>
</evidence>
<reference evidence="9" key="2">
    <citation type="submission" date="2025-09" db="UniProtKB">
        <authorList>
            <consortium name="Ensembl"/>
        </authorList>
    </citation>
    <scope>IDENTIFICATION</scope>
</reference>
<dbReference type="GO" id="GO:0034722">
    <property type="term" value="F:gamma-glutamyl-peptidase activity"/>
    <property type="evidence" value="ECO:0007669"/>
    <property type="project" value="UniProtKB-UniRule"/>
</dbReference>
<evidence type="ECO:0000256" key="4">
    <source>
        <dbReference type="ARBA" id="ARBA00022729"/>
    </source>
</evidence>
<dbReference type="SUPFAM" id="SSF52317">
    <property type="entry name" value="Class I glutamine amidotransferase-like"/>
    <property type="match status" value="1"/>
</dbReference>
<dbReference type="Pfam" id="PF07722">
    <property type="entry name" value="Peptidase_C26"/>
    <property type="match status" value="1"/>
</dbReference>
<dbReference type="EC" id="3.4.19.9" evidence="7"/>
<feature type="active site" description="Proton donor" evidence="6">
    <location>
        <position position="300"/>
    </location>
</feature>
<evidence type="ECO:0000256" key="8">
    <source>
        <dbReference type="SAM" id="MobiDB-lite"/>
    </source>
</evidence>
<feature type="compositionally biased region" description="Low complexity" evidence="8">
    <location>
        <begin position="41"/>
        <end position="61"/>
    </location>
</feature>
<comment type="catalytic activity">
    <reaction evidence="7">
        <text>(6S)-5,6,7,8-tetrahydrofolyl-(gamma-L-Glu)(n) + (n-1) H2O = (6S)-5,6,7,8-tetrahydrofolate + (n-1) L-glutamate</text>
        <dbReference type="Rhea" id="RHEA:56784"/>
        <dbReference type="Rhea" id="RHEA-COMP:14738"/>
        <dbReference type="ChEBI" id="CHEBI:15377"/>
        <dbReference type="ChEBI" id="CHEBI:29985"/>
        <dbReference type="ChEBI" id="CHEBI:57453"/>
        <dbReference type="ChEBI" id="CHEBI:141005"/>
        <dbReference type="EC" id="3.4.19.9"/>
    </reaction>
</comment>
<dbReference type="GO" id="GO:0005576">
    <property type="term" value="C:extracellular region"/>
    <property type="evidence" value="ECO:0007669"/>
    <property type="project" value="UniProtKB-SubCell"/>
</dbReference>
<dbReference type="CDD" id="cd01747">
    <property type="entry name" value="GATase1_Glutamyl_Hydrolase"/>
    <property type="match status" value="1"/>
</dbReference>
<evidence type="ECO:0000256" key="6">
    <source>
        <dbReference type="PIRSR" id="PIRSR615527-1"/>
    </source>
</evidence>
<keyword evidence="10" id="KW-1185">Reference proteome</keyword>
<dbReference type="FunFam" id="3.40.50.880:FF:000024">
    <property type="entry name" value="Folate gamma-glutamyl hydrolase"/>
    <property type="match status" value="1"/>
</dbReference>
<reference evidence="9" key="1">
    <citation type="submission" date="2025-08" db="UniProtKB">
        <authorList>
            <consortium name="Ensembl"/>
        </authorList>
    </citation>
    <scope>IDENTIFICATION</scope>
</reference>
<feature type="active site" evidence="7">
    <location>
        <position position="300"/>
    </location>
</feature>
<evidence type="ECO:0000313" key="10">
    <source>
        <dbReference type="Proteomes" id="UP000694549"/>
    </source>
</evidence>
<evidence type="ECO:0000313" key="9">
    <source>
        <dbReference type="Ensembl" id="ENSAZOP00000002564.1"/>
    </source>
</evidence>
<dbReference type="GO" id="GO:0005773">
    <property type="term" value="C:vacuole"/>
    <property type="evidence" value="ECO:0007669"/>
    <property type="project" value="TreeGrafter"/>
</dbReference>
<proteinExistence type="inferred from homology"/>
<evidence type="ECO:0000256" key="5">
    <source>
        <dbReference type="ARBA" id="ARBA00022801"/>
    </source>
</evidence>
<feature type="region of interest" description="Disordered" evidence="8">
    <location>
        <begin position="1"/>
        <end position="87"/>
    </location>
</feature>
<dbReference type="Ensembl" id="ENSAZOT00000002733.1">
    <property type="protein sequence ID" value="ENSAZOP00000002564.1"/>
    <property type="gene ID" value="ENSAZOG00000001708.1"/>
</dbReference>
<dbReference type="PANTHER" id="PTHR11315:SF20">
    <property type="entry name" value="GAMMA-GLUTAMYL HYDROLASE"/>
    <property type="match status" value="1"/>
</dbReference>
<dbReference type="Gene3D" id="3.40.50.880">
    <property type="match status" value="1"/>
</dbReference>
<dbReference type="Proteomes" id="UP000694549">
    <property type="component" value="Unplaced"/>
</dbReference>
<keyword evidence="4" id="KW-0732">Signal</keyword>
<accession>A0A8B9U3P4</accession>
<evidence type="ECO:0000256" key="7">
    <source>
        <dbReference type="PROSITE-ProRule" id="PRU00607"/>
    </source>
</evidence>
<feature type="compositionally biased region" description="Pro residues" evidence="8">
    <location>
        <begin position="11"/>
        <end position="25"/>
    </location>
</feature>
<dbReference type="PROSITE" id="PS51273">
    <property type="entry name" value="GATASE_TYPE_1"/>
    <property type="match status" value="1"/>
</dbReference>
<comment type="similarity">
    <text evidence="2">Belongs to the peptidase C26 family.</text>
</comment>
<dbReference type="InterPro" id="IPR029062">
    <property type="entry name" value="Class_I_gatase-like"/>
</dbReference>
<dbReference type="GO" id="GO:0046900">
    <property type="term" value="P:tetrahydrofolylpolyglutamate metabolic process"/>
    <property type="evidence" value="ECO:0007669"/>
    <property type="project" value="TreeGrafter"/>
</dbReference>
<dbReference type="PANTHER" id="PTHR11315">
    <property type="entry name" value="PROTEASE FAMILY C26 GAMMA-GLUTAMYL HYDROLASE"/>
    <property type="match status" value="1"/>
</dbReference>
<dbReference type="InterPro" id="IPR011697">
    <property type="entry name" value="Peptidase_C26"/>
</dbReference>
<dbReference type="PROSITE" id="PS51275">
    <property type="entry name" value="PEPTIDASE_C26_GGH"/>
    <property type="match status" value="1"/>
</dbReference>
<dbReference type="InterPro" id="IPR015527">
    <property type="entry name" value="Pept_C26_g-glut_hydrolase"/>
</dbReference>